<proteinExistence type="inferred from homology"/>
<accession>A0A8S0T2D6</accession>
<dbReference type="AlphaFoldDB" id="A0A8S0T2D6"/>
<evidence type="ECO:0000256" key="2">
    <source>
        <dbReference type="ARBA" id="ARBA00023157"/>
    </source>
</evidence>
<organism evidence="8 9">
    <name type="scientific">Olea europaea subsp. europaea</name>
    <dbReference type="NCBI Taxonomy" id="158383"/>
    <lineage>
        <taxon>Eukaryota</taxon>
        <taxon>Viridiplantae</taxon>
        <taxon>Streptophyta</taxon>
        <taxon>Embryophyta</taxon>
        <taxon>Tracheophyta</taxon>
        <taxon>Spermatophyta</taxon>
        <taxon>Magnoliopsida</taxon>
        <taxon>eudicotyledons</taxon>
        <taxon>Gunneridae</taxon>
        <taxon>Pentapetalae</taxon>
        <taxon>asterids</taxon>
        <taxon>lamiids</taxon>
        <taxon>Lamiales</taxon>
        <taxon>Oleaceae</taxon>
        <taxon>Oleeae</taxon>
        <taxon>Olea</taxon>
    </lineage>
</organism>
<name>A0A8S0T2D6_OLEEU</name>
<evidence type="ECO:0000313" key="9">
    <source>
        <dbReference type="Proteomes" id="UP000594638"/>
    </source>
</evidence>
<protein>
    <submittedName>
        <fullName evidence="8">Lamin</fullName>
    </submittedName>
</protein>
<dbReference type="InterPro" id="IPR039391">
    <property type="entry name" value="Phytocyanin-like"/>
</dbReference>
<dbReference type="FunFam" id="2.60.40.420:FF:000018">
    <property type="entry name" value="Lamin-like protein"/>
    <property type="match status" value="1"/>
</dbReference>
<feature type="domain" description="Phytocyanin" evidence="7">
    <location>
        <begin position="32"/>
        <end position="132"/>
    </location>
</feature>
<comment type="similarity">
    <text evidence="4">Belongs to the early nodulin-like (ENODL) family.</text>
</comment>
<sequence length="176" mass="19519">MEGLRRDVGRWAPAAVLTCAVLLMMSSEVSAVRYIVGGNMGWTSNVNYTVWAQGKHFYVGDWLFFVYDRNQMNVLEVNSTDYENCISDHPLHNWTTGAGRDVVPLNVTKTRYFISGKGFCFGGMKVAIHIEKPPPPPTLSPQISDSGGLLNSFRGQIFLPVVFAAAAVWDSFLLLL</sequence>
<dbReference type="PROSITE" id="PS51485">
    <property type="entry name" value="PHYTOCYANIN"/>
    <property type="match status" value="1"/>
</dbReference>
<evidence type="ECO:0000256" key="5">
    <source>
        <dbReference type="ARBA" id="ARBA00037626"/>
    </source>
</evidence>
<evidence type="ECO:0000256" key="6">
    <source>
        <dbReference type="SAM" id="SignalP"/>
    </source>
</evidence>
<dbReference type="PANTHER" id="PTHR33021:SF231">
    <property type="entry name" value="EARLY NODULIN-LIKE PROTEIN 17"/>
    <property type="match status" value="1"/>
</dbReference>
<feature type="signal peptide" evidence="6">
    <location>
        <begin position="1"/>
        <end position="31"/>
    </location>
</feature>
<comment type="caution">
    <text evidence="8">The sequence shown here is derived from an EMBL/GenBank/DDBJ whole genome shotgun (WGS) entry which is preliminary data.</text>
</comment>
<keyword evidence="9" id="KW-1185">Reference proteome</keyword>
<reference evidence="8 9" key="1">
    <citation type="submission" date="2019-12" db="EMBL/GenBank/DDBJ databases">
        <authorList>
            <person name="Alioto T."/>
            <person name="Alioto T."/>
            <person name="Gomez Garrido J."/>
        </authorList>
    </citation>
    <scope>NUCLEOTIDE SEQUENCE [LARGE SCALE GENOMIC DNA]</scope>
</reference>
<evidence type="ECO:0000256" key="4">
    <source>
        <dbReference type="ARBA" id="ARBA00035011"/>
    </source>
</evidence>
<dbReference type="Gramene" id="OE9A091662T1">
    <property type="protein sequence ID" value="OE9A091662C1"/>
    <property type="gene ID" value="OE9A091662"/>
</dbReference>
<dbReference type="InterPro" id="IPR008972">
    <property type="entry name" value="Cupredoxin"/>
</dbReference>
<dbReference type="Pfam" id="PF02298">
    <property type="entry name" value="Cu_bind_like"/>
    <property type="match status" value="1"/>
</dbReference>
<feature type="chain" id="PRO_5035919078" evidence="6">
    <location>
        <begin position="32"/>
        <end position="176"/>
    </location>
</feature>
<dbReference type="GO" id="GO:0009055">
    <property type="term" value="F:electron transfer activity"/>
    <property type="evidence" value="ECO:0007669"/>
    <property type="project" value="InterPro"/>
</dbReference>
<dbReference type="Proteomes" id="UP000594638">
    <property type="component" value="Unassembled WGS sequence"/>
</dbReference>
<dbReference type="GO" id="GO:0005886">
    <property type="term" value="C:plasma membrane"/>
    <property type="evidence" value="ECO:0007669"/>
    <property type="project" value="TreeGrafter"/>
</dbReference>
<evidence type="ECO:0000256" key="3">
    <source>
        <dbReference type="ARBA" id="ARBA00023180"/>
    </source>
</evidence>
<dbReference type="PANTHER" id="PTHR33021">
    <property type="entry name" value="BLUE COPPER PROTEIN"/>
    <property type="match status" value="1"/>
</dbReference>
<keyword evidence="2" id="KW-1015">Disulfide bond</keyword>
<dbReference type="OrthoDB" id="1851979at2759"/>
<keyword evidence="3" id="KW-0325">Glycoprotein</keyword>
<gene>
    <name evidence="8" type="ORF">OLEA9_A091662</name>
</gene>
<evidence type="ECO:0000256" key="1">
    <source>
        <dbReference type="ARBA" id="ARBA00022729"/>
    </source>
</evidence>
<keyword evidence="1 6" id="KW-0732">Signal</keyword>
<dbReference type="EMBL" id="CACTIH010005618">
    <property type="protein sequence ID" value="CAA2999144.1"/>
    <property type="molecule type" value="Genomic_DNA"/>
</dbReference>
<comment type="function">
    <text evidence="5">May act as a carbohydrate transporter.</text>
</comment>
<dbReference type="SUPFAM" id="SSF49503">
    <property type="entry name" value="Cupredoxins"/>
    <property type="match status" value="1"/>
</dbReference>
<dbReference type="InterPro" id="IPR003245">
    <property type="entry name" value="Phytocyanin_dom"/>
</dbReference>
<evidence type="ECO:0000259" key="7">
    <source>
        <dbReference type="PROSITE" id="PS51485"/>
    </source>
</evidence>
<evidence type="ECO:0000313" key="8">
    <source>
        <dbReference type="EMBL" id="CAA2999144.1"/>
    </source>
</evidence>
<dbReference type="Gene3D" id="2.60.40.420">
    <property type="entry name" value="Cupredoxins - blue copper proteins"/>
    <property type="match status" value="1"/>
</dbReference>